<evidence type="ECO:0000259" key="2">
    <source>
        <dbReference type="PROSITE" id="PS50290"/>
    </source>
</evidence>
<dbReference type="PANTHER" id="PTHR11139">
    <property type="entry name" value="ATAXIA TELANGIECTASIA MUTATED ATM -RELATED"/>
    <property type="match status" value="1"/>
</dbReference>
<dbReference type="GO" id="GO:0006303">
    <property type="term" value="P:double-strand break repair via nonhomologous end joining"/>
    <property type="evidence" value="ECO:0007669"/>
    <property type="project" value="InterPro"/>
</dbReference>
<feature type="compositionally biased region" description="Basic and acidic residues" evidence="1">
    <location>
        <begin position="3443"/>
        <end position="3453"/>
    </location>
</feature>
<evidence type="ECO:0008006" key="6">
    <source>
        <dbReference type="Google" id="ProtNLM"/>
    </source>
</evidence>
<dbReference type="Pfam" id="PF02260">
    <property type="entry name" value="FATC"/>
    <property type="match status" value="1"/>
</dbReference>
<dbReference type="Pfam" id="PF00454">
    <property type="entry name" value="PI3_PI4_kinase"/>
    <property type="match status" value="2"/>
</dbReference>
<dbReference type="InterPro" id="IPR050517">
    <property type="entry name" value="DDR_Repair_Kinase"/>
</dbReference>
<dbReference type="InterPro" id="IPR045581">
    <property type="entry name" value="DNAPKcs_CC5"/>
</dbReference>
<keyword evidence="5" id="KW-1185">Reference proteome</keyword>
<feature type="compositionally biased region" description="Polar residues" evidence="1">
    <location>
        <begin position="3388"/>
        <end position="3405"/>
    </location>
</feature>
<dbReference type="OrthoDB" id="381190at2759"/>
<dbReference type="Pfam" id="PF02259">
    <property type="entry name" value="FAT"/>
    <property type="match status" value="1"/>
</dbReference>
<feature type="domain" description="PI3K/PI4K catalytic" evidence="2">
    <location>
        <begin position="3046"/>
        <end position="3547"/>
    </location>
</feature>
<feature type="region of interest" description="Disordered" evidence="1">
    <location>
        <begin position="3383"/>
        <end position="3405"/>
    </location>
</feature>
<evidence type="ECO:0000313" key="4">
    <source>
        <dbReference type="EMBL" id="OZJ04505.1"/>
    </source>
</evidence>
<dbReference type="GO" id="GO:0000723">
    <property type="term" value="P:telomere maintenance"/>
    <property type="evidence" value="ECO:0007669"/>
    <property type="project" value="TreeGrafter"/>
</dbReference>
<dbReference type="SUPFAM" id="SSF48371">
    <property type="entry name" value="ARM repeat"/>
    <property type="match status" value="2"/>
</dbReference>
<feature type="region of interest" description="Disordered" evidence="1">
    <location>
        <begin position="3247"/>
        <end position="3267"/>
    </location>
</feature>
<sequence>MSAAETLRVYLERLAQVTQVGRDKGTQYAGDSGALAEDIANLVLTEVTDNEQGKCTFRRGNLASALIFDPQNGVLRIAYGTATKREHEKAKCTLLEFLSRYIEKNPRRMLLHASDIKTTCLVMFSNDASAKVKNESFQLLTVLIQTCHDIIPENEIAPAQLLQRYLNDMSMQSKLPTTVKGSMLRFFGVLVRYYPGATKSRTSDLIRIYTTTLEQQLLKKKEAERSLLLGALEGIDNFLTGCHDIPTANINKIYSALLLVLDIPLDLSRYDIPRAGLQILLDHASLFRVHFPKDYPRIYASLNKICQHQNSELSSLAFRALDVFLKETASAVGHSNDPSNEKSCFWFFLKEFNTLLDSKNAERDMSIAIKGYGYFAAQCRRHLSPDDFDLLINRILQKGLWVSMDEDDNYSNTDSIIAHIPAYISAYTHILVQYQDQPQNVITALNQLVSTMLVQYPHMNKYARESCNAAIQELLWMLYNKGEGSLRHFAGHFLYNNLIYTCIGAQRSEVPAEDEMALDIATASRKIWKDMLYLWQSIFKIPPVERNEPNGKSQAPSYSDILCDEMMSACLRFLGALNLGLQKVLVDEEDGGEIRSQHATPEEEDTTVDINTLTASNRKDLILFINFVDFFQTFIPSISQRSFLRWVPTLSSHTIELSKKHPLISGFYKILSTIMDVCKDTEYFAMCDVEGSETLDFEDKVDSIPQLPQISTRLLVQTFVRTINQRLHQYTDELLVSCLRLVLCIPFGVLDIVDQIHPVKLGLEIGISEPSLTVIALETIETWMSKRPGQVAEWAEQVVPSFSEYLLMDVKDDNEIDREEEMLEKRLHRQRSQVSKSTAWRRNLLRRSYNFGGVSAPADDDALQDIQLRILRVLGRLGAHNAALVTAPLEDDRHAKGSNKIWKPAMDRLMSWDPEKRLKLKLPFSDEKIDMPLGDVLPRVIELAEFSVDRKVRTAACEFLHAVIVMMIGNSAFRARDSKVAVKSPYHSIYTKVFPVMLRLAIDIDPVPRQLFRPLVDQIIHWLTNNAQYENPETIALLNCCLNATCNSRGSLRDFGADCIFEFAKWSIKQSSVKHEDNPMNMRSLLNRICALATHPTAAKRLAAALIVNRIYRLFQEEATFVDQFTFELLFNMLRCLKLSEHDPAPAECYDWLLRNLDDISEAVTPSYAWMSGPVQVLVKEYAKLLRSHMKRNTSSGQNASVTDLAAVAIVEASNTLTLLLDILSAVVQRQFESGKDVLSQLGLWTNELAYVYSGMLLCPWKFSHSGDQVSTYVVSDEIIEMHTHAQRSLEDLRKRLSSGTFSTLTDSLRRVLSEPDVDILHTWGSQEYVPARYKLTLDSVIRIQNSDLLEGILGPSQYRRYLSDVFALFQKVYAMHDPLHDSLASSLLLLSAASKDVCRAILEDFLHADTNDDFDHASYSKLQSTLSFAIFANAGHFVPLICGIAVRPGRDILLEGLFQQSGQALGEIRRGFWLQGFDVACKDDSFKLKDVPLLQNLFSTTVIRGLQEGKTISTRLTFVEFIATLLQLGRPHAQLNQLLDDLLVYNFPASYKDLIVQSTTLQWESKQFQALSDIYRHNGWLEQALVSDSNQHQSVHREGDISSTYCFRALQKLLDPSIDRLYLPRLQIWCPLELLGPSTFSNFNEDNNVSDITQRLLSYLLRNVTKDVNRIVLEYVKVICQIWGRNIMPPTQFLFDKLNDQTDTLQTFWLSVISILVSNSIAMFSDGKSFDGHVTFQDFWQAVIAFALSKSKANSNETSTLQRIIENQLETLGAVSGASDLAKWILCTYAVIREHEPLGGQYANKILFYLPSLNAESRYYALNILACAGSFVESLYTSLVSKNFLSIIRERDVSMQIASLKVIKALLPQIRSTEAIVLVETLRDVFRYHKDLECLKLYFRILMDMYERDADYGLATKLKPELLRGLVSREPEITEMVATFWVSKLSLSTNVYNRLQQIISDMYEPLAEDSYVGYASALLWDISRQSKAYHSVIFDEPLPNARFDANYQKIITTPSFFASTSTPLFAASQTQQSLSASYGEVGVRATVVDFDFTPTQQAVAIPQLGDLSIEQLSSDYARTKRFEDESLSADTALFSRRGKWSLDPRISGERFAKITEENRRRLTVQRSQKGLHDRKVAIMRQYRKGELPDIQIRFADLLEPLMSLFKGDHDISTAVFSSLVTAIVRNIVASNVMNESEVIDYRTKIVRQIDHMLTSSMLFSKTFVTSVLTVYNDIAEEVPIPNAIARACLNSDSHRLGILVMTGKALFTASPDRQRAKRRRTEIKQVTEDKAIWLSIARLYQGIDELDVYRSIFHTRIATSEAAKRAIDVELSGDFGQAYKLFSQISDAPEEESRACEGVVCEAERLDCLRQLGRWDVLRDELLDVLHDDISQLLGPGDKFELLPMFLNTFLKLPKGREDEDGMFVPWDENNPNPALKLITDANDFPQSLAAMEERCSVELAIAALLNSNVDRAKHQVRNSFRQFLSQWANSHPLALSSRLKSLEHLLKITDVDDITFSLSLDEHAFAQRIHQWAYRLPSKRSQTATWKDIIDNRLILLDSILQEENKHPKIKDVVLPRLRSIFYRQLSSAARQQHNFSLAADCLRQSKQAEGGEIDSLVSALKLNLTMFTASDTNQAKYKVLARTIRYTDVRDGATLKQATPTQLNRYLQLVTKVHLASMQFGCWDQVMASEITNLIGSFSSWNEVLNDLNKRAFAPLQQSLSDLEMIPRKQQAKSYFALAMYCNEVLKLSEAHADNLRFGTVADYPRLVVEGVFLSMRLGHRRATDLVPRLLQLIDVDSAAASAFQLQARKLSDVWVMLRWMPQILAVLDKPSSIALRDIVSRLAKEYPEALYYPLVISLECYQFETTSDERDSAAFVKYVHQSVKSNIMERFAFELRRLTHPEHLVKDWLDNSVALFASSGQRKVRTLFQELKRLVLDTSSPYVGETAKAFAKKYADKLFELCGKDGEKLESMSSKDFVRVQRYYQTEIHNKKYASSSDLLRSFSPWLADWLASDMDETIEVPGQYTGIEKPRPETHAKVVKVDQRLLVMNSIRKPKRVTLLASDELEHPFLVKGGEDLRLDQRIEQLFSFMNDEVQRRVQGGSQKLGIRTYKVIPMSVNVGAIEWLTDTKPLRGAIESQINSRDQIVKGMEMHRNWVAKHGGEPQDFGHAFGSATELLPVPELVPFRMTPQLQGFFEPLGVDCLLKHLMVDIMRGLREADDILRNAMDVFVNEPLLDWKKHALKSGKTQKKPENGDSLDASMSSQDSLQWYPKHKLQIAEQKLKGVEPAAITMEEIAFGHSGKPYYSALKRIMESTRLAENKTGNQDRKTLSVAEQVDNLINIATDPNVLARSWKGEWKSHTSCISEAEKYEKSLYKGKKGANGTKSVSMTPTPVATPTSQPVSIVSEIQDAIAKPVNGEQQASDKPVVDSANGKKRKRDNDKVTEEPKSNGASKSKTKKAKATSGLLSKSRKELQDYNTSMKAAVQQVLQENKKPLSITKLRKKAVKLFLANPENTASKDELRSTFDDSLQLTLETDTIKLY</sequence>
<accession>A0A261Y1L3</accession>
<dbReference type="PROSITE" id="PS50290">
    <property type="entry name" value="PI3_4_KINASE_3"/>
    <property type="match status" value="1"/>
</dbReference>
<dbReference type="GO" id="GO:0004674">
    <property type="term" value="F:protein serine/threonine kinase activity"/>
    <property type="evidence" value="ECO:0007669"/>
    <property type="project" value="TreeGrafter"/>
</dbReference>
<dbReference type="InterPro" id="IPR011989">
    <property type="entry name" value="ARM-like"/>
</dbReference>
<dbReference type="InterPro" id="IPR036940">
    <property type="entry name" value="PI3/4_kinase_cat_sf"/>
</dbReference>
<protein>
    <recommendedName>
        <fullName evidence="6">Non-specific serine/threonine protein kinase</fullName>
    </recommendedName>
</protein>
<dbReference type="InterPro" id="IPR016024">
    <property type="entry name" value="ARM-type_fold"/>
</dbReference>
<feature type="region of interest" description="Disordered" evidence="1">
    <location>
        <begin position="3420"/>
        <end position="3475"/>
    </location>
</feature>
<reference evidence="4 5" key="1">
    <citation type="journal article" date="2017" name="Mycologia">
        <title>Bifiguratus adelaidae, gen. et sp. nov., a new member of Mucoromycotina in endophytic and soil-dwelling habitats.</title>
        <authorList>
            <person name="Torres-Cruz T.J."/>
            <person name="Billingsley Tobias T.L."/>
            <person name="Almatruk M."/>
            <person name="Hesse C."/>
            <person name="Kuske C.R."/>
            <person name="Desiro A."/>
            <person name="Benucci G.M."/>
            <person name="Bonito G."/>
            <person name="Stajich J.E."/>
            <person name="Dunlap C."/>
            <person name="Arnold A.E."/>
            <person name="Porras-Alfaro A."/>
        </authorList>
    </citation>
    <scope>NUCLEOTIDE SEQUENCE [LARGE SCALE GENOMIC DNA]</scope>
    <source>
        <strain evidence="4 5">AZ0501</strain>
    </source>
</reference>
<dbReference type="GO" id="GO:0005634">
    <property type="term" value="C:nucleus"/>
    <property type="evidence" value="ECO:0007669"/>
    <property type="project" value="TreeGrafter"/>
</dbReference>
<proteinExistence type="predicted"/>
<feature type="domain" description="FAT" evidence="3">
    <location>
        <begin position="2213"/>
        <end position="2864"/>
    </location>
</feature>
<dbReference type="EMBL" id="MVBO01000038">
    <property type="protein sequence ID" value="OZJ04505.1"/>
    <property type="molecule type" value="Genomic_DNA"/>
</dbReference>
<dbReference type="SMART" id="SM01343">
    <property type="entry name" value="FATC"/>
    <property type="match status" value="1"/>
</dbReference>
<dbReference type="InterPro" id="IPR046804">
    <property type="entry name" value="DNA-PKcs_N"/>
</dbReference>
<dbReference type="InterPro" id="IPR003152">
    <property type="entry name" value="FATC_dom"/>
</dbReference>
<dbReference type="InterPro" id="IPR011009">
    <property type="entry name" value="Kinase-like_dom_sf"/>
</dbReference>
<evidence type="ECO:0000256" key="1">
    <source>
        <dbReference type="SAM" id="MobiDB-lite"/>
    </source>
</evidence>
<dbReference type="InterPro" id="IPR000403">
    <property type="entry name" value="PI3/4_kinase_cat_dom"/>
</dbReference>
<organism evidence="4 5">
    <name type="scientific">Bifiguratus adelaidae</name>
    <dbReference type="NCBI Taxonomy" id="1938954"/>
    <lineage>
        <taxon>Eukaryota</taxon>
        <taxon>Fungi</taxon>
        <taxon>Fungi incertae sedis</taxon>
        <taxon>Mucoromycota</taxon>
        <taxon>Mucoromycotina</taxon>
        <taxon>Endogonomycetes</taxon>
        <taxon>Endogonales</taxon>
        <taxon>Endogonales incertae sedis</taxon>
        <taxon>Bifiguratus</taxon>
    </lineage>
</organism>
<evidence type="ECO:0000259" key="3">
    <source>
        <dbReference type="PROSITE" id="PS51189"/>
    </source>
</evidence>
<dbReference type="Gene3D" id="3.30.1010.10">
    <property type="entry name" value="Phosphatidylinositol 3-kinase Catalytic Subunit, Chain A, domain 4"/>
    <property type="match status" value="1"/>
</dbReference>
<dbReference type="Gene3D" id="1.10.1070.11">
    <property type="entry name" value="Phosphatidylinositol 3-/4-kinase, catalytic domain"/>
    <property type="match status" value="1"/>
</dbReference>
<dbReference type="InterPro" id="IPR046803">
    <property type="entry name" value="DNAPKcs_CC1-2"/>
</dbReference>
<dbReference type="PROSITE" id="PS51189">
    <property type="entry name" value="FAT"/>
    <property type="match status" value="1"/>
</dbReference>
<gene>
    <name evidence="4" type="ORF">BZG36_02259</name>
</gene>
<dbReference type="SMART" id="SM00146">
    <property type="entry name" value="PI3Kc"/>
    <property type="match status" value="1"/>
</dbReference>
<dbReference type="Gene3D" id="1.25.10.10">
    <property type="entry name" value="Leucine-rich Repeat Variant"/>
    <property type="match status" value="1"/>
</dbReference>
<dbReference type="PANTHER" id="PTHR11139:SF68">
    <property type="entry name" value="DNA-DEPENDENT PROTEIN KINASE CATALYTIC SUBUNIT"/>
    <property type="match status" value="1"/>
</dbReference>
<dbReference type="InterPro" id="IPR014009">
    <property type="entry name" value="PIK_FAT"/>
</dbReference>
<evidence type="ECO:0000313" key="5">
    <source>
        <dbReference type="Proteomes" id="UP000242875"/>
    </source>
</evidence>
<comment type="caution">
    <text evidence="4">The sequence shown here is derived from an EMBL/GenBank/DDBJ whole genome shotgun (WGS) entry which is preliminary data.</text>
</comment>
<dbReference type="Proteomes" id="UP000242875">
    <property type="component" value="Unassembled WGS sequence"/>
</dbReference>
<dbReference type="SUPFAM" id="SSF56112">
    <property type="entry name" value="Protein kinase-like (PK-like)"/>
    <property type="match status" value="1"/>
</dbReference>
<dbReference type="Pfam" id="PF20502">
    <property type="entry name" value="DNAPKcs_CC1-2"/>
    <property type="match status" value="1"/>
</dbReference>
<dbReference type="InterPro" id="IPR003151">
    <property type="entry name" value="PIK-rel_kinase_FAT"/>
</dbReference>
<dbReference type="Pfam" id="PF19704">
    <property type="entry name" value="DNAPKcs_CC5"/>
    <property type="match status" value="2"/>
</dbReference>
<dbReference type="Pfam" id="PF20500">
    <property type="entry name" value="DNA-PKcs_N"/>
    <property type="match status" value="1"/>
</dbReference>
<name>A0A261Y1L3_9FUNG</name>